<organism evidence="2 3">
    <name type="scientific">Methylobrevis albus</name>
    <dbReference type="NCBI Taxonomy" id="2793297"/>
    <lineage>
        <taxon>Bacteria</taxon>
        <taxon>Pseudomonadati</taxon>
        <taxon>Pseudomonadota</taxon>
        <taxon>Alphaproteobacteria</taxon>
        <taxon>Hyphomicrobiales</taxon>
        <taxon>Pleomorphomonadaceae</taxon>
        <taxon>Methylobrevis</taxon>
    </lineage>
</organism>
<sequence>MTARVFVPLVGADGRGAQLFEAIAGEDAPEPHPAKLVPQIAELFDFGLYRIGQTVREAVVRFVDARRGRVWLGRRNARARPWFLRISDLQVGRLSDENARSAGLGLAAAALLEAFGRAGGGAADERGSVVFATGEIVLPNTPGSPAIAVGAVDGIRGKLGLIGDYLVQHRAVLSGSDVVVLLPAETVDGRPLEAAEARILDRLGAEAKAAGAKLRLVFARSLDDLEDAFGPLAFAEIVTPRRAAGLAALLIVAAVAGTALALLATAPVRLGWATVTAADAPLDAPAEDPGPRRARYDGATDTLELLPACFDGQRQPVVVGGETLLFRVSAEDGLPHASRVRPPRLFVASVSRGADPVILDAGLFQLQPSATGELVQGSGVTAIPIEPQDDEVRLFVVATRNAGIVLSDVLAELRAQLDGVAGPAVLSTTATFLQDRFDGQIDYQFKVTTDAATCP</sequence>
<proteinExistence type="predicted"/>
<accession>A0A931MX34</accession>
<dbReference type="EMBL" id="JADZLT010000037">
    <property type="protein sequence ID" value="MBH0236452.1"/>
    <property type="molecule type" value="Genomic_DNA"/>
</dbReference>
<evidence type="ECO:0000313" key="3">
    <source>
        <dbReference type="Proteomes" id="UP000631694"/>
    </source>
</evidence>
<keyword evidence="3" id="KW-1185">Reference proteome</keyword>
<protein>
    <submittedName>
        <fullName evidence="2">Uncharacterized protein</fullName>
    </submittedName>
</protein>
<evidence type="ECO:0000313" key="2">
    <source>
        <dbReference type="EMBL" id="MBH0236452.1"/>
    </source>
</evidence>
<keyword evidence="1" id="KW-0472">Membrane</keyword>
<gene>
    <name evidence="2" type="ORF">I5731_01330</name>
</gene>
<evidence type="ECO:0000256" key="1">
    <source>
        <dbReference type="SAM" id="Phobius"/>
    </source>
</evidence>
<dbReference type="RefSeq" id="WP_197309557.1">
    <property type="nucleotide sequence ID" value="NZ_JADZLT010000037.1"/>
</dbReference>
<comment type="caution">
    <text evidence="2">The sequence shown here is derived from an EMBL/GenBank/DDBJ whole genome shotgun (WGS) entry which is preliminary data.</text>
</comment>
<feature type="transmembrane region" description="Helical" evidence="1">
    <location>
        <begin position="243"/>
        <end position="264"/>
    </location>
</feature>
<keyword evidence="1" id="KW-0812">Transmembrane</keyword>
<name>A0A931MX34_9HYPH</name>
<dbReference type="AlphaFoldDB" id="A0A931MX34"/>
<keyword evidence="1" id="KW-1133">Transmembrane helix</keyword>
<reference evidence="2" key="1">
    <citation type="submission" date="2020-12" db="EMBL/GenBank/DDBJ databases">
        <title>Methylobrevis albus sp. nov., isolated from fresh water lack sediment.</title>
        <authorList>
            <person name="Zou Q."/>
        </authorList>
    </citation>
    <scope>NUCLEOTIDE SEQUENCE</scope>
    <source>
        <strain evidence="2">L22</strain>
    </source>
</reference>
<dbReference type="Proteomes" id="UP000631694">
    <property type="component" value="Unassembled WGS sequence"/>
</dbReference>